<reference evidence="4" key="1">
    <citation type="journal article" date="2005" name="Nature">
        <title>Sequencing of Aspergillus nidulans and comparative analysis with A. fumigatus and A. oryzae.</title>
        <authorList>
            <person name="Galagan J.E."/>
            <person name="Calvo S.E."/>
            <person name="Cuomo C."/>
            <person name="Ma L.J."/>
            <person name="Wortman J.R."/>
            <person name="Batzoglou S."/>
            <person name="Lee S.I."/>
            <person name="Basturkmen M."/>
            <person name="Spevak C.C."/>
            <person name="Clutterbuck J."/>
            <person name="Kapitonov V."/>
            <person name="Jurka J."/>
            <person name="Scazzocchio C."/>
            <person name="Farman M."/>
            <person name="Butler J."/>
            <person name="Purcell S."/>
            <person name="Harris S."/>
            <person name="Braus G.H."/>
            <person name="Draht O."/>
            <person name="Busch S."/>
            <person name="D'Enfert C."/>
            <person name="Bouchier C."/>
            <person name="Goldman G.H."/>
            <person name="Bell-Pedersen D."/>
            <person name="Griffiths-Jones S."/>
            <person name="Doonan J.H."/>
            <person name="Yu J."/>
            <person name="Vienken K."/>
            <person name="Pain A."/>
            <person name="Freitag M."/>
            <person name="Selker E.U."/>
            <person name="Archer D.B."/>
            <person name="Penalva M.A."/>
            <person name="Oakley B.R."/>
            <person name="Momany M."/>
            <person name="Tanaka T."/>
            <person name="Kumagai T."/>
            <person name="Asai K."/>
            <person name="Machida M."/>
            <person name="Nierman W.C."/>
            <person name="Denning D.W."/>
            <person name="Caddick M."/>
            <person name="Hynes M."/>
            <person name="Paoletti M."/>
            <person name="Fischer R."/>
            <person name="Miller B."/>
            <person name="Dyer P."/>
            <person name="Sachs M.S."/>
            <person name="Osmani S.A."/>
            <person name="Birren B.W."/>
        </authorList>
    </citation>
    <scope>NUCLEOTIDE SEQUENCE [LARGE SCALE GENOMIC DNA]</scope>
    <source>
        <strain evidence="4">FGSC A4 / ATCC 38163 / CBS 112.46 / NRRL 194 / M139</strain>
    </source>
</reference>
<feature type="region of interest" description="Disordered" evidence="1">
    <location>
        <begin position="698"/>
        <end position="722"/>
    </location>
</feature>
<feature type="region of interest" description="Disordered" evidence="1">
    <location>
        <begin position="849"/>
        <end position="905"/>
    </location>
</feature>
<protein>
    <recommendedName>
        <fullName evidence="2">DUF2293 domain-containing protein</fullName>
    </recommendedName>
</protein>
<keyword evidence="4" id="KW-1185">Reference proteome</keyword>
<dbReference type="KEGG" id="ani:ANIA_01389"/>
<name>Q5BDJ1_EMENI</name>
<gene>
    <name evidence="3" type="ORF">ANIA_01389</name>
</gene>
<dbReference type="eggNOG" id="ENOG502SQ7Q">
    <property type="taxonomic scope" value="Eukaryota"/>
</dbReference>
<dbReference type="EMBL" id="BN001308">
    <property type="protein sequence ID" value="CBF87592.1"/>
    <property type="molecule type" value="Genomic_DNA"/>
</dbReference>
<feature type="region of interest" description="Disordered" evidence="1">
    <location>
        <begin position="358"/>
        <end position="377"/>
    </location>
</feature>
<evidence type="ECO:0000313" key="3">
    <source>
        <dbReference type="EMBL" id="CBF87592.1"/>
    </source>
</evidence>
<feature type="domain" description="DUF2293" evidence="2">
    <location>
        <begin position="160"/>
        <end position="242"/>
    </location>
</feature>
<evidence type="ECO:0000256" key="1">
    <source>
        <dbReference type="SAM" id="MobiDB-lite"/>
    </source>
</evidence>
<dbReference type="OrthoDB" id="5288828at2759"/>
<accession>Q5BDJ1</accession>
<evidence type="ECO:0000259" key="2">
    <source>
        <dbReference type="Pfam" id="PF10056"/>
    </source>
</evidence>
<accession>C8VRN3</accession>
<organism evidence="3 4">
    <name type="scientific">Emericella nidulans (strain FGSC A4 / ATCC 38163 / CBS 112.46 / NRRL 194 / M139)</name>
    <name type="common">Aspergillus nidulans</name>
    <dbReference type="NCBI Taxonomy" id="227321"/>
    <lineage>
        <taxon>Eukaryota</taxon>
        <taxon>Fungi</taxon>
        <taxon>Dikarya</taxon>
        <taxon>Ascomycota</taxon>
        <taxon>Pezizomycotina</taxon>
        <taxon>Eurotiomycetes</taxon>
        <taxon>Eurotiomycetidae</taxon>
        <taxon>Eurotiales</taxon>
        <taxon>Aspergillaceae</taxon>
        <taxon>Aspergillus</taxon>
        <taxon>Aspergillus subgen. Nidulantes</taxon>
    </lineage>
</organism>
<evidence type="ECO:0000313" key="4">
    <source>
        <dbReference type="Proteomes" id="UP000000560"/>
    </source>
</evidence>
<dbReference type="AlphaFoldDB" id="Q5BDJ1"/>
<dbReference type="PANTHER" id="PTHR38113">
    <property type="match status" value="1"/>
</dbReference>
<dbReference type="HOGENOM" id="CLU_012591_0_0_1"/>
<feature type="compositionally biased region" description="Polar residues" evidence="1">
    <location>
        <begin position="368"/>
        <end position="377"/>
    </location>
</feature>
<dbReference type="RefSeq" id="XP_658993.1">
    <property type="nucleotide sequence ID" value="XM_653901.2"/>
</dbReference>
<dbReference type="PANTHER" id="PTHR38113:SF1">
    <property type="entry name" value="DUF2293 DOMAIN-CONTAINING PROTEIN"/>
    <property type="match status" value="1"/>
</dbReference>
<dbReference type="Proteomes" id="UP000000560">
    <property type="component" value="Chromosome VIII"/>
</dbReference>
<reference evidence="4" key="2">
    <citation type="journal article" date="2009" name="Fungal Genet. Biol.">
        <title>The 2008 update of the Aspergillus nidulans genome annotation: a community effort.</title>
        <authorList>
            <person name="Wortman J.R."/>
            <person name="Gilsenan J.M."/>
            <person name="Joardar V."/>
            <person name="Deegan J."/>
            <person name="Clutterbuck J."/>
            <person name="Andersen M.R."/>
            <person name="Archer D."/>
            <person name="Bencina M."/>
            <person name="Braus G."/>
            <person name="Coutinho P."/>
            <person name="von Dohren H."/>
            <person name="Doonan J."/>
            <person name="Driessen A.J."/>
            <person name="Durek P."/>
            <person name="Espeso E."/>
            <person name="Fekete E."/>
            <person name="Flipphi M."/>
            <person name="Estrada C.G."/>
            <person name="Geysens S."/>
            <person name="Goldman G."/>
            <person name="de Groot P.W."/>
            <person name="Hansen K."/>
            <person name="Harris S.D."/>
            <person name="Heinekamp T."/>
            <person name="Helmstaedt K."/>
            <person name="Henrissat B."/>
            <person name="Hofmann G."/>
            <person name="Homan T."/>
            <person name="Horio T."/>
            <person name="Horiuchi H."/>
            <person name="James S."/>
            <person name="Jones M."/>
            <person name="Karaffa L."/>
            <person name="Karanyi Z."/>
            <person name="Kato M."/>
            <person name="Keller N."/>
            <person name="Kelly D.E."/>
            <person name="Kiel J.A."/>
            <person name="Kim J.M."/>
            <person name="van der Klei I.J."/>
            <person name="Klis F.M."/>
            <person name="Kovalchuk A."/>
            <person name="Krasevec N."/>
            <person name="Kubicek C.P."/>
            <person name="Liu B."/>
            <person name="Maccabe A."/>
            <person name="Meyer V."/>
            <person name="Mirabito P."/>
            <person name="Miskei M."/>
            <person name="Mos M."/>
            <person name="Mullins J."/>
            <person name="Nelson D.R."/>
            <person name="Nielsen J."/>
            <person name="Oakley B.R."/>
            <person name="Osmani S.A."/>
            <person name="Pakula T."/>
            <person name="Paszewski A."/>
            <person name="Paulsen I."/>
            <person name="Pilsyk S."/>
            <person name="Pocsi I."/>
            <person name="Punt P.J."/>
            <person name="Ram A.F."/>
            <person name="Ren Q."/>
            <person name="Robellet X."/>
            <person name="Robson G."/>
            <person name="Seiboth B."/>
            <person name="van Solingen P."/>
            <person name="Specht T."/>
            <person name="Sun J."/>
            <person name="Taheri-Talesh N."/>
            <person name="Takeshita N."/>
            <person name="Ussery D."/>
            <person name="vanKuyk P.A."/>
            <person name="Visser H."/>
            <person name="van de Vondervoort P.J."/>
            <person name="de Vries R.P."/>
            <person name="Walton J."/>
            <person name="Xiang X."/>
            <person name="Xiong Y."/>
            <person name="Zeng A.P."/>
            <person name="Brandt B.W."/>
            <person name="Cornell M.J."/>
            <person name="van den Hondel C.A."/>
            <person name="Visser J."/>
            <person name="Oliver S.G."/>
            <person name="Turner G."/>
        </authorList>
    </citation>
    <scope>GENOME REANNOTATION</scope>
    <source>
        <strain evidence="4">FGSC A4 / ATCC 38163 / CBS 112.46 / NRRL 194 / M139</strain>
    </source>
</reference>
<dbReference type="InParanoid" id="Q5BDJ1"/>
<proteinExistence type="predicted"/>
<dbReference type="Pfam" id="PF10056">
    <property type="entry name" value="DUF2293"/>
    <property type="match status" value="1"/>
</dbReference>
<dbReference type="GeneID" id="2877160"/>
<dbReference type="OMA" id="MGHYERE"/>
<sequence>MTRVPRRSVSVLARRSPGLIARRKARKHKVILESVTQEKKRLRSVISFEAKAPPGYTFISAGDPFFTTTCKERCRKDGLKVYAVSTTPHLHTHGLSQHVHRIGYHFPSAVVADVCINHGLYLTETGKAVAPHSIRGHEASRKITDSDSQITINTEARDVLKDLFPNIPDNDLNQIIKTAFQKGQRKVGTAVELPLARRAQLAVVAHIRHIYTDYDRLLKTTSFHEARAAVEQPTLAKLVEWRGDDENGKTVLEDVFREVIVISDDDDSDNEGEAQQVHGRETSVEIISSNPVIEELQMRPIHQGSRTVRDAQVENSEDEAAPGFRFVPEAPKKIRADRRGFSRYQAWDRAINRYRNMASGAGRHPTPYSATGEPSQETLGLGREALSRRPIHPRHSSVAPIAPSNQMAVAKNLSRPPLNTVAEHCFQREPYPNNSAVLTLDEPYEMHPLDRMPERRRDVLAPFIPPFPLERAPKPEPMRHCFHKPDLPNGPVFVSGPKESLERNGNGLRLPPRSQVHLQNRNVNPQDHVLPSIENPLPVEIKRPNSGHIEHLTKRMSGAFTFRSVTPHRQVHHDLPSRTFQEPVGQDHISKRRRLAYHEPTLVEKPLSPNGPPLSTHPGTRYARPFVQSGPHVRRPFVSPTEARRIAQHEPSIGRDSFSTTARFDREQHTLAHPGSIKAYDGQQSSYNHLVNTQAAYDRSPVQARTASDTRYTAAGSNGYDRNLQPYLSDLPEHRVSHNIKVHDDAEMRTLATTGTWLEPVWRGNHPMLPKPGEENHRTHADGFFRAVGHGDPGTSGYRPARPHYSRHMVQNLSQPVNARLHDVQRWRVPSDNLASMSPRGRPHIDFLGKTPPRQDPAISSQVPGHEDGRRIKTPPSFYQDRRQPKNTVVPSRYDQNKNPILIGT</sequence>
<feature type="region of interest" description="Disordered" evidence="1">
    <location>
        <begin position="624"/>
        <end position="660"/>
    </location>
</feature>
<feature type="region of interest" description="Disordered" evidence="1">
    <location>
        <begin position="298"/>
        <end position="326"/>
    </location>
</feature>
<dbReference type="InterPro" id="IPR018744">
    <property type="entry name" value="DUF2293"/>
</dbReference>